<dbReference type="RefSeq" id="WP_264777596.1">
    <property type="nucleotide sequence ID" value="NZ_AP026561.1"/>
</dbReference>
<evidence type="ECO:0000313" key="3">
    <source>
        <dbReference type="Proteomes" id="UP001064971"/>
    </source>
</evidence>
<organism evidence="2 3">
    <name type="scientific">Deinococcus aetherius</name>
    <dbReference type="NCBI Taxonomy" id="200252"/>
    <lineage>
        <taxon>Bacteria</taxon>
        <taxon>Thermotogati</taxon>
        <taxon>Deinococcota</taxon>
        <taxon>Deinococci</taxon>
        <taxon>Deinococcales</taxon>
        <taxon>Deinococcaceae</taxon>
        <taxon>Deinococcus</taxon>
    </lineage>
</organism>
<sequence>MKRTLFALSTVLLLGSSASAKTEITFLYGLGGELGKAVESMIGEFNASQDDVVVRGEFGNNYEGVVQKALAGIAAGQPAADVLHLEVAYVPRIAEAGALVNLRNLPGFKSSFDSFWPVFRRQVSRPDGAVYSMPWNNSNPVLYYNPALLKKAGLNAPPRTYPELREAAKRIKAATGVPAIALSSFPWVLEGAVWSNGGEMVKDGRLALDQPAAREVIEHWAGFFRDGTAVLQNPNTRADFAASKVAMFMDSVAGRPGLNASVPFKFGTAPLPYYKRQAVPVGGATLAISRNIPKARQDAAWQFINWLAQPEQQFNWIKKSNYVPVTRTTSNLPAFKQYVETSQGLDLGYRQLPFARPRPQAAGYVQGTQEIIKSLDRIFLQNAPVEATLKDLVTRTAPLFKDAR</sequence>
<dbReference type="EMBL" id="AP026561">
    <property type="protein sequence ID" value="BDP43739.1"/>
    <property type="molecule type" value="Genomic_DNA"/>
</dbReference>
<dbReference type="CDD" id="cd14748">
    <property type="entry name" value="PBP2_UgpB"/>
    <property type="match status" value="1"/>
</dbReference>
<dbReference type="InterPro" id="IPR050490">
    <property type="entry name" value="Bact_solute-bd_prot1"/>
</dbReference>
<dbReference type="Proteomes" id="UP001064971">
    <property type="component" value="Plasmid pDAETH-1"/>
</dbReference>
<dbReference type="Pfam" id="PF13416">
    <property type="entry name" value="SBP_bac_8"/>
    <property type="match status" value="1"/>
</dbReference>
<keyword evidence="1" id="KW-0732">Signal</keyword>
<proteinExistence type="predicted"/>
<feature type="chain" id="PRO_5046611056" evidence="1">
    <location>
        <begin position="21"/>
        <end position="404"/>
    </location>
</feature>
<dbReference type="PANTHER" id="PTHR43649">
    <property type="entry name" value="ARABINOSE-BINDING PROTEIN-RELATED"/>
    <property type="match status" value="1"/>
</dbReference>
<dbReference type="SUPFAM" id="SSF53850">
    <property type="entry name" value="Periplasmic binding protein-like II"/>
    <property type="match status" value="1"/>
</dbReference>
<dbReference type="Gene3D" id="3.40.190.10">
    <property type="entry name" value="Periplasmic binding protein-like II"/>
    <property type="match status" value="2"/>
</dbReference>
<evidence type="ECO:0000313" key="2">
    <source>
        <dbReference type="EMBL" id="BDP43739.1"/>
    </source>
</evidence>
<reference evidence="2" key="1">
    <citation type="submission" date="2022-07" db="EMBL/GenBank/DDBJ databases">
        <title>Complete Genome Sequence of the Radioresistant Bacterium Deinococcus aetherius ST0316, Isolated from the Air Dust collected in Lower Stratosphere above Japan.</title>
        <authorList>
            <person name="Satoh K."/>
            <person name="Hagiwara K."/>
            <person name="Katsumata K."/>
            <person name="Kubo A."/>
            <person name="Yokobori S."/>
            <person name="Yamagishi A."/>
            <person name="Oono Y."/>
            <person name="Narumi I."/>
        </authorList>
    </citation>
    <scope>NUCLEOTIDE SEQUENCE</scope>
    <source>
        <strain evidence="2">ST0316</strain>
        <plasmid evidence="2">pDAETH-1</plasmid>
    </source>
</reference>
<accession>A0ABM8AIT9</accession>
<gene>
    <name evidence="2" type="ORF">DAETH_37080</name>
</gene>
<dbReference type="InterPro" id="IPR006059">
    <property type="entry name" value="SBP"/>
</dbReference>
<name>A0ABM8AIT9_9DEIO</name>
<feature type="signal peptide" evidence="1">
    <location>
        <begin position="1"/>
        <end position="20"/>
    </location>
</feature>
<keyword evidence="3" id="KW-1185">Reference proteome</keyword>
<dbReference type="PANTHER" id="PTHR43649:SF12">
    <property type="entry name" value="DIACETYLCHITOBIOSE BINDING PROTEIN DASA"/>
    <property type="match status" value="1"/>
</dbReference>
<evidence type="ECO:0000256" key="1">
    <source>
        <dbReference type="SAM" id="SignalP"/>
    </source>
</evidence>
<geneLocation type="plasmid" evidence="2 3">
    <name>pDAETH-1</name>
</geneLocation>
<protein>
    <submittedName>
        <fullName evidence="2">ABC transporter substrate-binding protein</fullName>
    </submittedName>
</protein>
<keyword evidence="2" id="KW-0614">Plasmid</keyword>